<proteinExistence type="predicted"/>
<dbReference type="AlphaFoldDB" id="A0AAI8YEH4"/>
<name>A0AAI8YEH4_9PEZI</name>
<feature type="transmembrane region" description="Helical" evidence="1">
    <location>
        <begin position="12"/>
        <end position="34"/>
    </location>
</feature>
<sequence length="155" mass="16865">MAQTNASLLPLIPRVFFLFLEPVLVTYGGLMQYATSHDILGLSASNGPLPTPTLLMPSLSASYLFSMMLYGLIILLASPPNKRLVQLHIGVLILADFTHWAGLFSTIARSDPRGWPAVLDTSAWSPETWTLAIYPIYTLAIKFATLAGVFGKIKG</sequence>
<keyword evidence="1" id="KW-1133">Transmembrane helix</keyword>
<keyword evidence="1" id="KW-0812">Transmembrane</keyword>
<keyword evidence="1" id="KW-0472">Membrane</keyword>
<evidence type="ECO:0000256" key="1">
    <source>
        <dbReference type="SAM" id="Phobius"/>
    </source>
</evidence>
<evidence type="ECO:0000313" key="3">
    <source>
        <dbReference type="EMBL" id="CAJ2501871.1"/>
    </source>
</evidence>
<dbReference type="Proteomes" id="UP001295740">
    <property type="component" value="Unassembled WGS sequence"/>
</dbReference>
<gene>
    <name evidence="3" type="ORF">KHLLAP_LOCUS2339</name>
</gene>
<dbReference type="InterPro" id="IPR056121">
    <property type="entry name" value="DUF7704"/>
</dbReference>
<feature type="transmembrane region" description="Helical" evidence="1">
    <location>
        <begin position="54"/>
        <end position="77"/>
    </location>
</feature>
<feature type="transmembrane region" description="Helical" evidence="1">
    <location>
        <begin position="128"/>
        <end position="150"/>
    </location>
</feature>
<protein>
    <submittedName>
        <fullName evidence="3">Uu.00g047240.m01.CDS01</fullName>
    </submittedName>
</protein>
<keyword evidence="4" id="KW-1185">Reference proteome</keyword>
<dbReference type="Pfam" id="PF24803">
    <property type="entry name" value="DUF7704"/>
    <property type="match status" value="1"/>
</dbReference>
<comment type="caution">
    <text evidence="3">The sequence shown here is derived from an EMBL/GenBank/DDBJ whole genome shotgun (WGS) entry which is preliminary data.</text>
</comment>
<evidence type="ECO:0000259" key="2">
    <source>
        <dbReference type="Pfam" id="PF24803"/>
    </source>
</evidence>
<feature type="transmembrane region" description="Helical" evidence="1">
    <location>
        <begin position="89"/>
        <end position="108"/>
    </location>
</feature>
<dbReference type="EMBL" id="CAUWAG010000003">
    <property type="protein sequence ID" value="CAJ2501871.1"/>
    <property type="molecule type" value="Genomic_DNA"/>
</dbReference>
<accession>A0AAI8YEH4</accession>
<feature type="domain" description="DUF7704" evidence="2">
    <location>
        <begin position="6"/>
        <end position="152"/>
    </location>
</feature>
<evidence type="ECO:0000313" key="4">
    <source>
        <dbReference type="Proteomes" id="UP001295740"/>
    </source>
</evidence>
<reference evidence="3" key="1">
    <citation type="submission" date="2023-10" db="EMBL/GenBank/DDBJ databases">
        <authorList>
            <person name="Hackl T."/>
        </authorList>
    </citation>
    <scope>NUCLEOTIDE SEQUENCE</scope>
</reference>
<organism evidence="3 4">
    <name type="scientific">Anthostomella pinea</name>
    <dbReference type="NCBI Taxonomy" id="933095"/>
    <lineage>
        <taxon>Eukaryota</taxon>
        <taxon>Fungi</taxon>
        <taxon>Dikarya</taxon>
        <taxon>Ascomycota</taxon>
        <taxon>Pezizomycotina</taxon>
        <taxon>Sordariomycetes</taxon>
        <taxon>Xylariomycetidae</taxon>
        <taxon>Xylariales</taxon>
        <taxon>Xylariaceae</taxon>
        <taxon>Anthostomella</taxon>
    </lineage>
</organism>